<evidence type="ECO:0000256" key="1">
    <source>
        <dbReference type="ARBA" id="ARBA00010529"/>
    </source>
</evidence>
<comment type="similarity">
    <text evidence="1">Belongs to the bacterial histone-like protein family.</text>
</comment>
<reference evidence="4" key="1">
    <citation type="submission" date="2020-05" db="EMBL/GenBank/DDBJ databases">
        <title>Fertoebacter nigrum gen. nov., sp. nov., a new member of the family Rhodobacteraceae.</title>
        <authorList>
            <person name="Szuroczki S."/>
            <person name="Abbaszade G."/>
            <person name="Buni D."/>
            <person name="Schumann P."/>
            <person name="Toth E."/>
        </authorList>
    </citation>
    <scope>NUCLEOTIDE SEQUENCE</scope>
    <source>
        <strain evidence="4">RG-N-1a</strain>
    </source>
</reference>
<proteinExistence type="inferred from homology"/>
<dbReference type="EMBL" id="WHUT02000002">
    <property type="protein sequence ID" value="NUB43827.1"/>
    <property type="molecule type" value="Genomic_DNA"/>
</dbReference>
<name>A0A8X8GVC9_9RHOB</name>
<evidence type="ECO:0000313" key="5">
    <source>
        <dbReference type="Proteomes" id="UP000484076"/>
    </source>
</evidence>
<evidence type="ECO:0000313" key="4">
    <source>
        <dbReference type="EMBL" id="NUB43827.1"/>
    </source>
</evidence>
<evidence type="ECO:0000256" key="2">
    <source>
        <dbReference type="ARBA" id="ARBA00023125"/>
    </source>
</evidence>
<keyword evidence="2 4" id="KW-0238">DNA-binding</keyword>
<dbReference type="Gene3D" id="4.10.520.10">
    <property type="entry name" value="IHF-like DNA-binding proteins"/>
    <property type="match status" value="1"/>
</dbReference>
<feature type="region of interest" description="Disordered" evidence="3">
    <location>
        <begin position="97"/>
        <end position="121"/>
    </location>
</feature>
<evidence type="ECO:0000256" key="3">
    <source>
        <dbReference type="SAM" id="MobiDB-lite"/>
    </source>
</evidence>
<dbReference type="InterPro" id="IPR000119">
    <property type="entry name" value="Hist_DNA-bd"/>
</dbReference>
<dbReference type="Pfam" id="PF00216">
    <property type="entry name" value="Bac_DNA_binding"/>
    <property type="match status" value="1"/>
</dbReference>
<dbReference type="GO" id="GO:0003677">
    <property type="term" value="F:DNA binding"/>
    <property type="evidence" value="ECO:0007669"/>
    <property type="project" value="UniProtKB-KW"/>
</dbReference>
<comment type="caution">
    <text evidence="4">The sequence shown here is derived from an EMBL/GenBank/DDBJ whole genome shotgun (WGS) entry which is preliminary data.</text>
</comment>
<dbReference type="AlphaFoldDB" id="A0A8X8GVC9"/>
<sequence>MPAPVPVPAPVTAPVAPDPVVVTPATVLKKKELIERVSKAAGGKKKDVKEIVEATLAVLGDALSKGEELNLPPLGRAKVNRQKDLASGEMMVLKLRRAPEKPADDSSVKKQRKETLAEAED</sequence>
<dbReference type="GO" id="GO:0030527">
    <property type="term" value="F:structural constituent of chromatin"/>
    <property type="evidence" value="ECO:0007669"/>
    <property type="project" value="InterPro"/>
</dbReference>
<dbReference type="SUPFAM" id="SSF47729">
    <property type="entry name" value="IHF-like DNA-binding proteins"/>
    <property type="match status" value="1"/>
</dbReference>
<keyword evidence="5" id="KW-1185">Reference proteome</keyword>
<gene>
    <name evidence="4" type="ORF">GEU84_005485</name>
</gene>
<organism evidence="4 5">
    <name type="scientific">Fertoeibacter niger</name>
    <dbReference type="NCBI Taxonomy" id="2656921"/>
    <lineage>
        <taxon>Bacteria</taxon>
        <taxon>Pseudomonadati</taxon>
        <taxon>Pseudomonadota</taxon>
        <taxon>Alphaproteobacteria</taxon>
        <taxon>Rhodobacterales</taxon>
        <taxon>Paracoccaceae</taxon>
        <taxon>Fertoeibacter</taxon>
    </lineage>
</organism>
<dbReference type="InterPro" id="IPR010992">
    <property type="entry name" value="IHF-like_DNA-bd_dom_sf"/>
</dbReference>
<protein>
    <submittedName>
        <fullName evidence="4">HU family DNA-binding protein</fullName>
    </submittedName>
</protein>
<dbReference type="Proteomes" id="UP000484076">
    <property type="component" value="Unassembled WGS sequence"/>
</dbReference>
<accession>A0A8X8GVC9</accession>